<feature type="domain" description="EF-hand" evidence="3">
    <location>
        <begin position="339"/>
        <end position="374"/>
    </location>
</feature>
<comment type="caution">
    <text evidence="4">The sequence shown here is derived from an EMBL/GenBank/DDBJ whole genome shotgun (WGS) entry which is preliminary data.</text>
</comment>
<dbReference type="Proteomes" id="UP000282106">
    <property type="component" value="Unassembled WGS sequence"/>
</dbReference>
<dbReference type="GO" id="GO:0005509">
    <property type="term" value="F:calcium ion binding"/>
    <property type="evidence" value="ECO:0007669"/>
    <property type="project" value="InterPro"/>
</dbReference>
<keyword evidence="2" id="KW-0732">Signal</keyword>
<proteinExistence type="predicted"/>
<evidence type="ECO:0000256" key="1">
    <source>
        <dbReference type="SAM" id="MobiDB-lite"/>
    </source>
</evidence>
<dbReference type="InParanoid" id="A0A3N0VA19"/>
<dbReference type="InterPro" id="IPR002048">
    <property type="entry name" value="EF_hand_dom"/>
</dbReference>
<evidence type="ECO:0000313" key="4">
    <source>
        <dbReference type="EMBL" id="ROH89451.1"/>
    </source>
</evidence>
<feature type="region of interest" description="Disordered" evidence="1">
    <location>
        <begin position="1158"/>
        <end position="1181"/>
    </location>
</feature>
<accession>A0A3N0VA19</accession>
<evidence type="ECO:0000259" key="3">
    <source>
        <dbReference type="PROSITE" id="PS50222"/>
    </source>
</evidence>
<dbReference type="InterPro" id="IPR018247">
    <property type="entry name" value="EF_Hand_1_Ca_BS"/>
</dbReference>
<name>A0A3N0VA19_9GAMM</name>
<feature type="signal peptide" evidence="2">
    <location>
        <begin position="1"/>
        <end position="25"/>
    </location>
</feature>
<keyword evidence="5" id="KW-1185">Reference proteome</keyword>
<reference evidence="4 5" key="1">
    <citation type="submission" date="2018-10" db="EMBL/GenBank/DDBJ databases">
        <authorList>
            <person name="Chen W.-M."/>
        </authorList>
    </citation>
    <scope>NUCLEOTIDE SEQUENCE [LARGE SCALE GENOMIC DNA]</scope>
    <source>
        <strain evidence="4 5">THS-13</strain>
    </source>
</reference>
<evidence type="ECO:0000313" key="5">
    <source>
        <dbReference type="Proteomes" id="UP000282106"/>
    </source>
</evidence>
<protein>
    <recommendedName>
        <fullName evidence="3">EF-hand domain-containing protein</fullName>
    </recommendedName>
</protein>
<dbReference type="EMBL" id="RJVO01000004">
    <property type="protein sequence ID" value="ROH89451.1"/>
    <property type="molecule type" value="Genomic_DNA"/>
</dbReference>
<gene>
    <name evidence="4" type="ORF">ED208_09930</name>
</gene>
<evidence type="ECO:0000256" key="2">
    <source>
        <dbReference type="SAM" id="SignalP"/>
    </source>
</evidence>
<feature type="region of interest" description="Disordered" evidence="1">
    <location>
        <begin position="1478"/>
        <end position="1505"/>
    </location>
</feature>
<dbReference type="PROSITE" id="PS50222">
    <property type="entry name" value="EF_HAND_2"/>
    <property type="match status" value="1"/>
</dbReference>
<sequence>MRQLRLGLGSALLALIVGISNLARADDIDIYANQTVPSNQAPLTVLVLDLNLLNLNSLVCSNVLLSNEPDCIALRQLLTFQQLFNILGVPLPLLLGLDPLGLLGDLGNTTLSILDNAPPLIQVLLGNVVGVLIGTINATLSSVLGPLNPLNLANNPALALFVALQSVLEPLLNTRVALMLFHGNQGPLGGPCAFADLASLPGERQTTPGCSNGAYFFLGLINLVNVTDLLTKLVPQVLNVVGNLLTGGATSGNLISGAPYQTKEAYVELARYLRGDRIFNAPLSANDNLLNGLLVRDTGLETTDSAGYKAYKGALKDYPKACTINMLHVQLTAPDKQDDSDADLKRLFPLADRNGDGQLSLAEVVDSAATDGFIYGNAGDRRKINSYFLVQDSIGNLADLSALKNLGYNVTTYTNLLGLAGRGQGIAGSVVNQVLSIDASLLSTSVSSSSTSATGLAEGAYVAEFRPNPDKKPTWAGNLKRLRLKTDGSGQFKYYDANGQLAFASDGRLQNSALSYWTDPSKLGGRATDGRVTTLGGAGQKIPGYQFNGGGSPGRSNGAVSSNTARRLFYDSYASPSAGNKFSLAALHPDDAAVRTELASATGAEAYTSPVSLCQSVCNSNANLCSSLCSTNQSSCNSLCNSNQGSCDLNCSTSQSLCNSNATSARNLCNSNASTALGLCQLNNNIALCQTNANTALGLCKLPYDTNLSLCTTAANTAKSTCTLPHDTALSLCQTNAGLGLTLCNVGCLLGNSSCLAACATTYNNNMAACTTTYNNNTAGCNATYNNSITSCNNSYNSGIAGCTSTYNNSLAACTTNYNACTTTYNNSLASCTSTYNNAAAQCSSNYSSCSSGCSSTASSCTNSCSSNASSCASNCSNTLNACTLSCGTSSSRSVDTVTRELLLYARGYDVGTQTAPKGSGPGTSPSNAGISGRPWLMGPLLHSRPLAVNYGKRGGGSSDDIRVLFGSGDGYLRMVRDDTGIESWGFMPQAVMSQLKLLRENQAGANLPYGVDGSPVVLIRDRAASSGGKLGTIGDNSEDRVLLFFGLRRGGSQYYAMDITDPDAPAADSNPCNGGGGARLLWSIGPEGLRRACTSGIVAGTESQYAELGLAYSTPQLGRMRIDADGNPATTGDVVSKSVLIFGGGYNGGRNSAGTKIGKDLNNSRNSVASERVGKDDGNASSARGNALFIVDAETGALLWRAGRADSVGYTAGSLRYGHPLLVDSIPSDVTALDTNNDGYIDRLYVGDTGGRLWRADFPGADRSAWTLTPLASVGRHAESSPSLASDRRIFGAPDYVPVRNRQSGGSDYDVVLFATGDREDPLNTTTQNWFYAYRDTDVVSGKTSDEIKTQESQLSGARHSAFTDQTNACASQSASSSSCRDLDLLSPGYRFQLGSSGEKAFSAPLTIGGVTSFSTYVPPQPDDASCVPLEGSGRLYNIALRNSKPKPAINQLGTDRASLLPAGGLPGELTAVSNSTQAVSGELQQQAVPPRLRASWRERLGEN</sequence>
<organism evidence="4 5">
    <name type="scientific">Stagnimonas aquatica</name>
    <dbReference type="NCBI Taxonomy" id="2689987"/>
    <lineage>
        <taxon>Bacteria</taxon>
        <taxon>Pseudomonadati</taxon>
        <taxon>Pseudomonadota</taxon>
        <taxon>Gammaproteobacteria</taxon>
        <taxon>Nevskiales</taxon>
        <taxon>Nevskiaceae</taxon>
        <taxon>Stagnimonas</taxon>
    </lineage>
</organism>
<feature type="chain" id="PRO_5018246735" description="EF-hand domain-containing protein" evidence="2">
    <location>
        <begin position="26"/>
        <end position="1505"/>
    </location>
</feature>
<dbReference type="PROSITE" id="PS00018">
    <property type="entry name" value="EF_HAND_1"/>
    <property type="match status" value="1"/>
</dbReference>
<feature type="compositionally biased region" description="Polar residues" evidence="1">
    <location>
        <begin position="1478"/>
        <end position="1489"/>
    </location>
</feature>